<organism evidence="1 2">
    <name type="scientific">Grus japonensis</name>
    <name type="common">Japanese crane</name>
    <name type="synonym">Red-crowned crane</name>
    <dbReference type="NCBI Taxonomy" id="30415"/>
    <lineage>
        <taxon>Eukaryota</taxon>
        <taxon>Metazoa</taxon>
        <taxon>Chordata</taxon>
        <taxon>Craniata</taxon>
        <taxon>Vertebrata</taxon>
        <taxon>Euteleostomi</taxon>
        <taxon>Archelosauria</taxon>
        <taxon>Archosauria</taxon>
        <taxon>Dinosauria</taxon>
        <taxon>Saurischia</taxon>
        <taxon>Theropoda</taxon>
        <taxon>Coelurosauria</taxon>
        <taxon>Aves</taxon>
        <taxon>Neognathae</taxon>
        <taxon>Neoaves</taxon>
        <taxon>Gruiformes</taxon>
        <taxon>Gruidae</taxon>
        <taxon>Grus</taxon>
    </lineage>
</organism>
<proteinExistence type="predicted"/>
<gene>
    <name evidence="1" type="ORF">GRJ2_002980500</name>
</gene>
<dbReference type="EMBL" id="BAAFJT010000040">
    <property type="protein sequence ID" value="GAB0205149.1"/>
    <property type="molecule type" value="Genomic_DNA"/>
</dbReference>
<name>A0ABC9Y6K6_GRUJA</name>
<keyword evidence="2" id="KW-1185">Reference proteome</keyword>
<sequence>MWWAARLERSFAEKALTVLVATKFIMSQQCALATRNTNGVLGCIRKSFPSWSRNVVLPLYLAVVKPHLQHRVLFWAPQYKREMDILERVQQRAMKMMKGLEHLSSEESLSDLGLFSLVKRKAQRESHQGNFLLLMQNNADYMDLKSD</sequence>
<protein>
    <submittedName>
        <fullName evidence="1">Mitochondrial enolase superfamily member 1</fullName>
    </submittedName>
</protein>
<evidence type="ECO:0000313" key="1">
    <source>
        <dbReference type="EMBL" id="GAB0205149.1"/>
    </source>
</evidence>
<dbReference type="PANTHER" id="PTHR33332">
    <property type="entry name" value="REVERSE TRANSCRIPTASE DOMAIN-CONTAINING PROTEIN"/>
    <property type="match status" value="1"/>
</dbReference>
<dbReference type="Proteomes" id="UP001623348">
    <property type="component" value="Unassembled WGS sequence"/>
</dbReference>
<accession>A0ABC9Y6K6</accession>
<reference evidence="1 2" key="1">
    <citation type="submission" date="2024-06" db="EMBL/GenBank/DDBJ databases">
        <title>The draft genome of Grus japonensis, version 3.</title>
        <authorList>
            <person name="Nabeshima K."/>
            <person name="Suzuki S."/>
            <person name="Onuma M."/>
        </authorList>
    </citation>
    <scope>NUCLEOTIDE SEQUENCE [LARGE SCALE GENOMIC DNA]</scope>
    <source>
        <strain evidence="1 2">451A</strain>
    </source>
</reference>
<comment type="caution">
    <text evidence="1">The sequence shown here is derived from an EMBL/GenBank/DDBJ whole genome shotgun (WGS) entry which is preliminary data.</text>
</comment>
<dbReference type="AlphaFoldDB" id="A0ABC9Y6K6"/>
<evidence type="ECO:0000313" key="2">
    <source>
        <dbReference type="Proteomes" id="UP001623348"/>
    </source>
</evidence>